<dbReference type="EMBL" id="BRZM01000025">
    <property type="protein sequence ID" value="GLD56472.1"/>
    <property type="molecule type" value="Genomic_DNA"/>
</dbReference>
<protein>
    <submittedName>
        <fullName evidence="2">AT-rich interactive domain-containing protein 1A isoform X1</fullName>
    </submittedName>
</protein>
<proteinExistence type="predicted"/>
<feature type="compositionally biased region" description="Basic and acidic residues" evidence="1">
    <location>
        <begin position="106"/>
        <end position="118"/>
    </location>
</feature>
<feature type="compositionally biased region" description="Low complexity" evidence="1">
    <location>
        <begin position="41"/>
        <end position="57"/>
    </location>
</feature>
<name>A0AAD3MKE2_LATJO</name>
<organism evidence="2 3">
    <name type="scientific">Lates japonicus</name>
    <name type="common">Japanese lates</name>
    <dbReference type="NCBI Taxonomy" id="270547"/>
    <lineage>
        <taxon>Eukaryota</taxon>
        <taxon>Metazoa</taxon>
        <taxon>Chordata</taxon>
        <taxon>Craniata</taxon>
        <taxon>Vertebrata</taxon>
        <taxon>Euteleostomi</taxon>
        <taxon>Actinopterygii</taxon>
        <taxon>Neopterygii</taxon>
        <taxon>Teleostei</taxon>
        <taxon>Neoteleostei</taxon>
        <taxon>Acanthomorphata</taxon>
        <taxon>Carangaria</taxon>
        <taxon>Carangaria incertae sedis</taxon>
        <taxon>Centropomidae</taxon>
        <taxon>Lates</taxon>
    </lineage>
</organism>
<accession>A0AAD3MKE2</accession>
<gene>
    <name evidence="2" type="ORF">AKAME5_000881400</name>
</gene>
<dbReference type="Proteomes" id="UP001279410">
    <property type="component" value="Unassembled WGS sequence"/>
</dbReference>
<evidence type="ECO:0000256" key="1">
    <source>
        <dbReference type="SAM" id="MobiDB-lite"/>
    </source>
</evidence>
<evidence type="ECO:0000313" key="3">
    <source>
        <dbReference type="Proteomes" id="UP001279410"/>
    </source>
</evidence>
<keyword evidence="3" id="KW-1185">Reference proteome</keyword>
<feature type="region of interest" description="Disordered" evidence="1">
    <location>
        <begin position="1"/>
        <end position="118"/>
    </location>
</feature>
<comment type="caution">
    <text evidence="2">The sequence shown here is derived from an EMBL/GenBank/DDBJ whole genome shotgun (WGS) entry which is preliminary data.</text>
</comment>
<evidence type="ECO:0000313" key="2">
    <source>
        <dbReference type="EMBL" id="GLD56472.1"/>
    </source>
</evidence>
<sequence>MNSSQYPGADSWGQPVKQQPPAEDPRRWLDHTVTRDITLKTPQPTSTPTPQQASTSQLNAGYPNYLPMTTVAKKELVRDHDMGSSGQYGGSNPSLATKKPSPVAHEPGKCRAAAKETR</sequence>
<feature type="compositionally biased region" description="Basic and acidic residues" evidence="1">
    <location>
        <begin position="23"/>
        <end position="38"/>
    </location>
</feature>
<feature type="compositionally biased region" description="Basic and acidic residues" evidence="1">
    <location>
        <begin position="72"/>
        <end position="82"/>
    </location>
</feature>
<dbReference type="AlphaFoldDB" id="A0AAD3MKE2"/>
<reference evidence="2" key="1">
    <citation type="submission" date="2022-08" db="EMBL/GenBank/DDBJ databases">
        <title>Genome sequencing of akame (Lates japonicus).</title>
        <authorList>
            <person name="Hashiguchi Y."/>
            <person name="Takahashi H."/>
        </authorList>
    </citation>
    <scope>NUCLEOTIDE SEQUENCE</scope>
    <source>
        <strain evidence="2">Kochi</strain>
    </source>
</reference>